<comment type="caution">
    <text evidence="13">The sequence shown here is derived from an EMBL/GenBank/DDBJ whole genome shotgun (WGS) entry which is preliminary data.</text>
</comment>
<feature type="transmembrane region" description="Helical" evidence="12">
    <location>
        <begin position="297"/>
        <end position="317"/>
    </location>
</feature>
<organism evidence="13 14">
    <name type="scientific">Silvimonas terrae</name>
    <dbReference type="NCBI Taxonomy" id="300266"/>
    <lineage>
        <taxon>Bacteria</taxon>
        <taxon>Pseudomonadati</taxon>
        <taxon>Pseudomonadota</taxon>
        <taxon>Betaproteobacteria</taxon>
        <taxon>Neisseriales</taxon>
        <taxon>Chitinibacteraceae</taxon>
        <taxon>Silvimonas</taxon>
    </lineage>
</organism>
<gene>
    <name evidence="13" type="ORF">HNQ50_002983</name>
</gene>
<dbReference type="InterPro" id="IPR003780">
    <property type="entry name" value="COX15/CtaA_fam"/>
</dbReference>
<evidence type="ECO:0000313" key="14">
    <source>
        <dbReference type="Proteomes" id="UP000543030"/>
    </source>
</evidence>
<evidence type="ECO:0000256" key="12">
    <source>
        <dbReference type="SAM" id="Phobius"/>
    </source>
</evidence>
<dbReference type="Pfam" id="PF02628">
    <property type="entry name" value="COX15-CtaA"/>
    <property type="match status" value="1"/>
</dbReference>
<evidence type="ECO:0000256" key="5">
    <source>
        <dbReference type="ARBA" id="ARBA00022989"/>
    </source>
</evidence>
<dbReference type="EMBL" id="JACHHN010000006">
    <property type="protein sequence ID" value="MBB5192242.1"/>
    <property type="molecule type" value="Genomic_DNA"/>
</dbReference>
<comment type="subcellular location">
    <subcellularLocation>
        <location evidence="1">Membrane</location>
        <topology evidence="1">Multi-pass membrane protein</topology>
    </subcellularLocation>
</comment>
<dbReference type="Proteomes" id="UP000543030">
    <property type="component" value="Unassembled WGS sequence"/>
</dbReference>
<keyword evidence="9 12" id="KW-0472">Membrane</keyword>
<feature type="transmembrane region" description="Helical" evidence="12">
    <location>
        <begin position="108"/>
        <end position="128"/>
    </location>
</feature>
<evidence type="ECO:0000256" key="2">
    <source>
        <dbReference type="ARBA" id="ARBA00022475"/>
    </source>
</evidence>
<dbReference type="AlphaFoldDB" id="A0A840RJ23"/>
<dbReference type="RefSeq" id="WP_184101928.1">
    <property type="nucleotide sequence ID" value="NZ_JACHHN010000006.1"/>
</dbReference>
<dbReference type="PANTHER" id="PTHR35457">
    <property type="entry name" value="HEME A SYNTHASE"/>
    <property type="match status" value="1"/>
</dbReference>
<keyword evidence="14" id="KW-1185">Reference proteome</keyword>
<dbReference type="GO" id="GO:0016491">
    <property type="term" value="F:oxidoreductase activity"/>
    <property type="evidence" value="ECO:0007669"/>
    <property type="project" value="UniProtKB-KW"/>
</dbReference>
<feature type="transmembrane region" description="Helical" evidence="12">
    <location>
        <begin position="140"/>
        <end position="159"/>
    </location>
</feature>
<keyword evidence="5 12" id="KW-1133">Transmembrane helix</keyword>
<keyword evidence="8" id="KW-0350">Heme biosynthesis</keyword>
<feature type="transmembrane region" description="Helical" evidence="12">
    <location>
        <begin position="9"/>
        <end position="29"/>
    </location>
</feature>
<protein>
    <submittedName>
        <fullName evidence="13">Cytochrome c oxidase assembly protein subunit 15</fullName>
    </submittedName>
</protein>
<evidence type="ECO:0000256" key="10">
    <source>
        <dbReference type="ARBA" id="ARBA00023157"/>
    </source>
</evidence>
<evidence type="ECO:0000256" key="9">
    <source>
        <dbReference type="ARBA" id="ARBA00023136"/>
    </source>
</evidence>
<dbReference type="PANTHER" id="PTHR35457:SF1">
    <property type="entry name" value="HEME A SYNTHASE"/>
    <property type="match status" value="1"/>
</dbReference>
<evidence type="ECO:0000256" key="7">
    <source>
        <dbReference type="ARBA" id="ARBA00023004"/>
    </source>
</evidence>
<feature type="transmembrane region" description="Helical" evidence="12">
    <location>
        <begin position="171"/>
        <end position="189"/>
    </location>
</feature>
<keyword evidence="3 12" id="KW-0812">Transmembrane</keyword>
<comment type="pathway">
    <text evidence="11">Porphyrin-containing compound metabolism.</text>
</comment>
<keyword evidence="6" id="KW-0560">Oxidoreductase</keyword>
<keyword evidence="10" id="KW-1015">Disulfide bond</keyword>
<evidence type="ECO:0000256" key="4">
    <source>
        <dbReference type="ARBA" id="ARBA00022723"/>
    </source>
</evidence>
<reference evidence="13 14" key="1">
    <citation type="submission" date="2020-08" db="EMBL/GenBank/DDBJ databases">
        <title>Genomic Encyclopedia of Type Strains, Phase IV (KMG-IV): sequencing the most valuable type-strain genomes for metagenomic binning, comparative biology and taxonomic classification.</title>
        <authorList>
            <person name="Goeker M."/>
        </authorList>
    </citation>
    <scope>NUCLEOTIDE SEQUENCE [LARGE SCALE GENOMIC DNA]</scope>
    <source>
        <strain evidence="13 14">DSM 18233</strain>
    </source>
</reference>
<evidence type="ECO:0000256" key="1">
    <source>
        <dbReference type="ARBA" id="ARBA00004141"/>
    </source>
</evidence>
<sequence length="338" mass="36589">MRQSRLRYLAWLAVIWTFGLVMLGSFVRLSDAGLGCPDWPGCYGHLTVPQAAHEIAHAAATFGTTVEPDKGWKEMIHRYVAGGLVLMVVVLTAALYRQRQRFDLPTPLVFAPLLLVVLQALLGMWTVTLKLMPAVVTAHLLGGMTMLALLSAIALRGTLPRLYVDHANRTLAWVALAAVLCQLILGGLVSSNYAGLACDGFPACRGSFAPPDGLMDMLRVDRQLGLTSDGMPLPISHLAAIHWLHRLGALVVTLTTLWLALRLWFAHRATALLLLAALCVQVGLGIANVLLSLPLPLAVLHNGGAAFLLFCLTSVLARSRAQRTVHVYARTHHAFTGR</sequence>
<evidence type="ECO:0000256" key="11">
    <source>
        <dbReference type="ARBA" id="ARBA00023444"/>
    </source>
</evidence>
<feature type="transmembrane region" description="Helical" evidence="12">
    <location>
        <begin position="76"/>
        <end position="96"/>
    </location>
</feature>
<keyword evidence="7" id="KW-0408">Iron</keyword>
<dbReference type="GO" id="GO:0006784">
    <property type="term" value="P:heme A biosynthetic process"/>
    <property type="evidence" value="ECO:0007669"/>
    <property type="project" value="InterPro"/>
</dbReference>
<dbReference type="GO" id="GO:0046872">
    <property type="term" value="F:metal ion binding"/>
    <property type="evidence" value="ECO:0007669"/>
    <property type="project" value="UniProtKB-KW"/>
</dbReference>
<proteinExistence type="predicted"/>
<evidence type="ECO:0000313" key="13">
    <source>
        <dbReference type="EMBL" id="MBB5192242.1"/>
    </source>
</evidence>
<feature type="transmembrane region" description="Helical" evidence="12">
    <location>
        <begin position="243"/>
        <end position="265"/>
    </location>
</feature>
<keyword evidence="2" id="KW-1003">Cell membrane</keyword>
<evidence type="ECO:0000256" key="8">
    <source>
        <dbReference type="ARBA" id="ARBA00023133"/>
    </source>
</evidence>
<accession>A0A840RJ23</accession>
<evidence type="ECO:0000256" key="3">
    <source>
        <dbReference type="ARBA" id="ARBA00022692"/>
    </source>
</evidence>
<name>A0A840RJ23_9NEIS</name>
<evidence type="ECO:0000256" key="6">
    <source>
        <dbReference type="ARBA" id="ARBA00023002"/>
    </source>
</evidence>
<keyword evidence="4" id="KW-0479">Metal-binding</keyword>
<feature type="transmembrane region" description="Helical" evidence="12">
    <location>
        <begin position="272"/>
        <end position="291"/>
    </location>
</feature>
<dbReference type="InterPro" id="IPR050450">
    <property type="entry name" value="COX15/CtaA_HemeA_synthase"/>
</dbReference>
<dbReference type="GO" id="GO:0016020">
    <property type="term" value="C:membrane"/>
    <property type="evidence" value="ECO:0007669"/>
    <property type="project" value="UniProtKB-SubCell"/>
</dbReference>